<comment type="cofactor">
    <cofactor evidence="1 10">
        <name>Mg(2+)</name>
        <dbReference type="ChEBI" id="CHEBI:18420"/>
    </cofactor>
</comment>
<dbReference type="PANTHER" id="PTHR11088">
    <property type="entry name" value="TRNA DIMETHYLALLYLTRANSFERASE"/>
    <property type="match status" value="1"/>
</dbReference>
<sequence>MSDKFLIVVVGPTAVGKTEISLQIAQYFNSQIINADSRQVYQDLNIGTAKPTPDELKRVPHHLVDFLPVSIEYNAGKFEKDALTCLKKIFEQDNCCVLAGGSGLYVKALCEGLDALPKNKEIRTKLTETYQEKGLVPLLDELQKKDPEYFDQVDRQNPQRIIRALEVIRASQKTYTELRKGEKKERNFQVIKIGLTRDREELYERINLRMDKMLEEGLLEEVKSLENYKQLNALQTVGYQEVFDYLDGKYDWEEMVRLLKRNSRRYAKRQLTWFRKDTETTWFDAGDLKPILDHIQKRMAD</sequence>
<comment type="similarity">
    <text evidence="3 10 13">Belongs to the IPP transferase family.</text>
</comment>
<evidence type="ECO:0000256" key="11">
    <source>
        <dbReference type="RuleBase" id="RU003783"/>
    </source>
</evidence>
<organism evidence="14 15">
    <name type="scientific">Rapidithrix thailandica</name>
    <dbReference type="NCBI Taxonomy" id="413964"/>
    <lineage>
        <taxon>Bacteria</taxon>
        <taxon>Pseudomonadati</taxon>
        <taxon>Bacteroidota</taxon>
        <taxon>Cytophagia</taxon>
        <taxon>Cytophagales</taxon>
        <taxon>Flammeovirgaceae</taxon>
        <taxon>Rapidithrix</taxon>
    </lineage>
</organism>
<keyword evidence="4 10" id="KW-0808">Transferase</keyword>
<dbReference type="InterPro" id="IPR027417">
    <property type="entry name" value="P-loop_NTPase"/>
</dbReference>
<evidence type="ECO:0000256" key="3">
    <source>
        <dbReference type="ARBA" id="ARBA00005842"/>
    </source>
</evidence>
<comment type="subunit">
    <text evidence="10">Monomer.</text>
</comment>
<protein>
    <recommendedName>
        <fullName evidence="10">tRNA dimethylallyltransferase</fullName>
        <ecNumber evidence="10">2.5.1.75</ecNumber>
    </recommendedName>
    <alternativeName>
        <fullName evidence="10">Dimethylallyl diphosphate:tRNA dimethylallyltransferase</fullName>
        <shortName evidence="10">DMAPP:tRNA dimethylallyltransferase</shortName>
        <shortName evidence="10">DMATase</shortName>
    </alternativeName>
    <alternativeName>
        <fullName evidence="10">Isopentenyl-diphosphate:tRNA isopentenyltransferase</fullName>
        <shortName evidence="10">IPP transferase</shortName>
        <shortName evidence="10">IPPT</shortName>
        <shortName evidence="10">IPTase</shortName>
    </alternativeName>
</protein>
<feature type="site" description="Interaction with substrate tRNA" evidence="10">
    <location>
        <position position="123"/>
    </location>
</feature>
<feature type="region of interest" description="Interaction with substrate tRNA" evidence="10">
    <location>
        <begin position="159"/>
        <end position="163"/>
    </location>
</feature>
<evidence type="ECO:0000256" key="8">
    <source>
        <dbReference type="ARBA" id="ARBA00022842"/>
    </source>
</evidence>
<keyword evidence="8 10" id="KW-0460">Magnesium</keyword>
<reference evidence="14 15" key="1">
    <citation type="submission" date="2024-04" db="EMBL/GenBank/DDBJ databases">
        <title>Novel genus in family Flammeovirgaceae.</title>
        <authorList>
            <person name="Nguyen T.H."/>
            <person name="Vuong T.Q."/>
            <person name="Le H."/>
            <person name="Kim S.-G."/>
        </authorList>
    </citation>
    <scope>NUCLEOTIDE SEQUENCE [LARGE SCALE GENOMIC DNA]</scope>
    <source>
        <strain evidence="14 15">JCM 23209</strain>
    </source>
</reference>
<evidence type="ECO:0000256" key="7">
    <source>
        <dbReference type="ARBA" id="ARBA00022840"/>
    </source>
</evidence>
<evidence type="ECO:0000256" key="4">
    <source>
        <dbReference type="ARBA" id="ARBA00022679"/>
    </source>
</evidence>
<comment type="caution">
    <text evidence="14">The sequence shown here is derived from an EMBL/GenBank/DDBJ whole genome shotgun (WGS) entry which is preliminary data.</text>
</comment>
<evidence type="ECO:0000256" key="9">
    <source>
        <dbReference type="ARBA" id="ARBA00049563"/>
    </source>
</evidence>
<evidence type="ECO:0000313" key="15">
    <source>
        <dbReference type="Proteomes" id="UP001403385"/>
    </source>
</evidence>
<dbReference type="GO" id="GO:0006400">
    <property type="term" value="P:tRNA modification"/>
    <property type="evidence" value="ECO:0007669"/>
    <property type="project" value="TreeGrafter"/>
</dbReference>
<accession>A0AAW9S7L6</accession>
<keyword evidence="15" id="KW-1185">Reference proteome</keyword>
<proteinExistence type="inferred from homology"/>
<name>A0AAW9S7L6_9BACT</name>
<evidence type="ECO:0000256" key="6">
    <source>
        <dbReference type="ARBA" id="ARBA00022741"/>
    </source>
</evidence>
<evidence type="ECO:0000256" key="10">
    <source>
        <dbReference type="HAMAP-Rule" id="MF_00185"/>
    </source>
</evidence>
<feature type="region of interest" description="Interaction with substrate tRNA" evidence="10">
    <location>
        <begin position="36"/>
        <end position="39"/>
    </location>
</feature>
<evidence type="ECO:0000256" key="2">
    <source>
        <dbReference type="ARBA" id="ARBA00003213"/>
    </source>
</evidence>
<keyword evidence="5 10" id="KW-0819">tRNA processing</keyword>
<dbReference type="Proteomes" id="UP001403385">
    <property type="component" value="Unassembled WGS sequence"/>
</dbReference>
<feature type="site" description="Interaction with substrate tRNA" evidence="10">
    <location>
        <position position="102"/>
    </location>
</feature>
<evidence type="ECO:0000256" key="1">
    <source>
        <dbReference type="ARBA" id="ARBA00001946"/>
    </source>
</evidence>
<dbReference type="NCBIfam" id="TIGR00174">
    <property type="entry name" value="miaA"/>
    <property type="match status" value="1"/>
</dbReference>
<dbReference type="EMBL" id="JBDKWZ010000001">
    <property type="protein sequence ID" value="MEN7546741.1"/>
    <property type="molecule type" value="Genomic_DNA"/>
</dbReference>
<comment type="function">
    <text evidence="2 10 12">Catalyzes the transfer of a dimethylallyl group onto the adenine at position 37 in tRNAs that read codons beginning with uridine, leading to the formation of N6-(dimethylallyl)adenosine (i(6)A).</text>
</comment>
<dbReference type="InterPro" id="IPR039657">
    <property type="entry name" value="Dimethylallyltransferase"/>
</dbReference>
<dbReference type="AlphaFoldDB" id="A0AAW9S7L6"/>
<dbReference type="Pfam" id="PF01715">
    <property type="entry name" value="IPPT"/>
    <property type="match status" value="1"/>
</dbReference>
<keyword evidence="6 10" id="KW-0547">Nucleotide-binding</keyword>
<dbReference type="Gene3D" id="3.40.50.300">
    <property type="entry name" value="P-loop containing nucleotide triphosphate hydrolases"/>
    <property type="match status" value="1"/>
</dbReference>
<dbReference type="PANTHER" id="PTHR11088:SF60">
    <property type="entry name" value="TRNA DIMETHYLALLYLTRANSFERASE"/>
    <property type="match status" value="1"/>
</dbReference>
<feature type="binding site" evidence="10">
    <location>
        <begin position="11"/>
        <end position="18"/>
    </location>
    <ligand>
        <name>ATP</name>
        <dbReference type="ChEBI" id="CHEBI:30616"/>
    </ligand>
</feature>
<dbReference type="EC" id="2.5.1.75" evidence="10"/>
<dbReference type="InterPro" id="IPR018022">
    <property type="entry name" value="IPT"/>
</dbReference>
<evidence type="ECO:0000313" key="14">
    <source>
        <dbReference type="EMBL" id="MEN7546741.1"/>
    </source>
</evidence>
<evidence type="ECO:0000256" key="13">
    <source>
        <dbReference type="RuleBase" id="RU003785"/>
    </source>
</evidence>
<dbReference type="HAMAP" id="MF_00185">
    <property type="entry name" value="IPP_trans"/>
    <property type="match status" value="1"/>
</dbReference>
<gene>
    <name evidence="10 14" type="primary">miaA</name>
    <name evidence="14" type="ORF">AAG747_02400</name>
</gene>
<dbReference type="RefSeq" id="WP_346819523.1">
    <property type="nucleotide sequence ID" value="NZ_JBDKWZ010000001.1"/>
</dbReference>
<evidence type="ECO:0000256" key="12">
    <source>
        <dbReference type="RuleBase" id="RU003784"/>
    </source>
</evidence>
<dbReference type="SUPFAM" id="SSF52540">
    <property type="entry name" value="P-loop containing nucleoside triphosphate hydrolases"/>
    <property type="match status" value="2"/>
</dbReference>
<dbReference type="Gene3D" id="1.10.20.140">
    <property type="match status" value="1"/>
</dbReference>
<dbReference type="GO" id="GO:0052381">
    <property type="term" value="F:tRNA dimethylallyltransferase activity"/>
    <property type="evidence" value="ECO:0007669"/>
    <property type="project" value="UniProtKB-UniRule"/>
</dbReference>
<feature type="binding site" evidence="10">
    <location>
        <begin position="13"/>
        <end position="18"/>
    </location>
    <ligand>
        <name>substrate</name>
    </ligand>
</feature>
<comment type="caution">
    <text evidence="10">Lacks conserved residue(s) required for the propagation of feature annotation.</text>
</comment>
<keyword evidence="7 10" id="KW-0067">ATP-binding</keyword>
<evidence type="ECO:0000256" key="5">
    <source>
        <dbReference type="ARBA" id="ARBA00022694"/>
    </source>
</evidence>
<comment type="catalytic activity">
    <reaction evidence="9 10 11">
        <text>adenosine(37) in tRNA + dimethylallyl diphosphate = N(6)-dimethylallyladenosine(37) in tRNA + diphosphate</text>
        <dbReference type="Rhea" id="RHEA:26482"/>
        <dbReference type="Rhea" id="RHEA-COMP:10162"/>
        <dbReference type="Rhea" id="RHEA-COMP:10375"/>
        <dbReference type="ChEBI" id="CHEBI:33019"/>
        <dbReference type="ChEBI" id="CHEBI:57623"/>
        <dbReference type="ChEBI" id="CHEBI:74411"/>
        <dbReference type="ChEBI" id="CHEBI:74415"/>
        <dbReference type="EC" id="2.5.1.75"/>
    </reaction>
</comment>
<dbReference type="GO" id="GO:0005524">
    <property type="term" value="F:ATP binding"/>
    <property type="evidence" value="ECO:0007669"/>
    <property type="project" value="UniProtKB-UniRule"/>
</dbReference>